<dbReference type="InterPro" id="IPR015943">
    <property type="entry name" value="WD40/YVTN_repeat-like_dom_sf"/>
</dbReference>
<feature type="region of interest" description="Disordered" evidence="1">
    <location>
        <begin position="466"/>
        <end position="522"/>
    </location>
</feature>
<protein>
    <recommendedName>
        <fullName evidence="2">Anaphase-promoting complex subunit 4-like WD40 domain-containing protein</fullName>
    </recommendedName>
</protein>
<dbReference type="EMBL" id="ML992664">
    <property type="protein sequence ID" value="KAF2216181.1"/>
    <property type="molecule type" value="Genomic_DNA"/>
</dbReference>
<dbReference type="GO" id="GO:1990810">
    <property type="term" value="P:microtubule anchoring at mitotic spindle pole body"/>
    <property type="evidence" value="ECO:0007669"/>
    <property type="project" value="TreeGrafter"/>
</dbReference>
<evidence type="ECO:0000259" key="2">
    <source>
        <dbReference type="Pfam" id="PF12894"/>
    </source>
</evidence>
<keyword evidence="4" id="KW-1185">Reference proteome</keyword>
<dbReference type="OrthoDB" id="308690at2759"/>
<feature type="compositionally biased region" description="Basic and acidic residues" evidence="1">
    <location>
        <begin position="500"/>
        <end position="510"/>
    </location>
</feature>
<organism evidence="3 4">
    <name type="scientific">Cercospora zeae-maydis SCOH1-5</name>
    <dbReference type="NCBI Taxonomy" id="717836"/>
    <lineage>
        <taxon>Eukaryota</taxon>
        <taxon>Fungi</taxon>
        <taxon>Dikarya</taxon>
        <taxon>Ascomycota</taxon>
        <taxon>Pezizomycotina</taxon>
        <taxon>Dothideomycetes</taxon>
        <taxon>Dothideomycetidae</taxon>
        <taxon>Mycosphaerellales</taxon>
        <taxon>Mycosphaerellaceae</taxon>
        <taxon>Cercospora</taxon>
    </lineage>
</organism>
<evidence type="ECO:0000256" key="1">
    <source>
        <dbReference type="SAM" id="MobiDB-lite"/>
    </source>
</evidence>
<dbReference type="Proteomes" id="UP000799539">
    <property type="component" value="Unassembled WGS sequence"/>
</dbReference>
<feature type="domain" description="Anaphase-promoting complex subunit 4-like WD40" evidence="2">
    <location>
        <begin position="223"/>
        <end position="265"/>
    </location>
</feature>
<dbReference type="SUPFAM" id="SSF50998">
    <property type="entry name" value="Quinoprotein alcohol dehydrogenase-like"/>
    <property type="match status" value="1"/>
</dbReference>
<dbReference type="Pfam" id="PF12894">
    <property type="entry name" value="ANAPC4_WD40"/>
    <property type="match status" value="1"/>
</dbReference>
<dbReference type="InterPro" id="IPR011047">
    <property type="entry name" value="Quinoprotein_ADH-like_sf"/>
</dbReference>
<proteinExistence type="predicted"/>
<accession>A0A6A6FRY7</accession>
<dbReference type="PANTHER" id="PTHR16220:SF0">
    <property type="entry name" value="WD REPEAT-CONTAINING PROTEIN WRAP73"/>
    <property type="match status" value="1"/>
</dbReference>
<dbReference type="Gene3D" id="2.130.10.10">
    <property type="entry name" value="YVTN repeat-like/Quinoprotein amine dehydrogenase"/>
    <property type="match status" value="2"/>
</dbReference>
<name>A0A6A6FRY7_9PEZI</name>
<dbReference type="GO" id="GO:0005815">
    <property type="term" value="C:microtubule organizing center"/>
    <property type="evidence" value="ECO:0007669"/>
    <property type="project" value="TreeGrafter"/>
</dbReference>
<feature type="compositionally biased region" description="Acidic residues" evidence="1">
    <location>
        <begin position="511"/>
        <end position="522"/>
    </location>
</feature>
<dbReference type="AlphaFoldDB" id="A0A6A6FRY7"/>
<sequence>MQAHAASSPDGSSVVWTETNKICWQDIRGRQAPYFSLATNRGKVLAYRFSSNSCQFLRLSDGGVEILTRKLESRANLSNGGGGLGKVVNAQFVGNHHVLTAWEFGKAKLWHLNSGKATDLPDWKTGCSSREWLSRPGNTTPPLFAQLSRSGAEDHLALLFTLAENTASLVKLPTTDAQTISWSPEGRWLAVLDVPTATTNLHIFTPDGHLFRSYPSGKDHGFDLGIKDMAWSPDGKSLALARHDNRVELLNARTFSLLATIEHNTTIDQSDLPVNVRAPIWQEMVSANNGRTYTFAPHPVSPPLSHTKPGGEPADIGIAELSFSCDGSFLATRDSRMLNTVWIWDMSKLAAHAVLIQHSNVRGLQWHPTRSTTLMIDCAESVAHLWDAVSPEPPTAHHTGSPPTAKLSWINTSAASNLIVMVTSRSNFELMYPEGRDENDVSSSSTPPLQANFEEGASEDSLFDVLSGRKPLPPKTEPSYTERVDMDVEDEYTEQVALEDTFREKRKPLAEELDPLDDSDIF</sequence>
<dbReference type="PANTHER" id="PTHR16220">
    <property type="entry name" value="WD REPEAT PROTEIN 8-RELATED"/>
    <property type="match status" value="1"/>
</dbReference>
<evidence type="ECO:0000313" key="4">
    <source>
        <dbReference type="Proteomes" id="UP000799539"/>
    </source>
</evidence>
<evidence type="ECO:0000313" key="3">
    <source>
        <dbReference type="EMBL" id="KAF2216181.1"/>
    </source>
</evidence>
<dbReference type="InterPro" id="IPR024977">
    <property type="entry name" value="Apc4-like_WD40_dom"/>
</dbReference>
<reference evidence="3" key="1">
    <citation type="journal article" date="2020" name="Stud. Mycol.">
        <title>101 Dothideomycetes genomes: a test case for predicting lifestyles and emergence of pathogens.</title>
        <authorList>
            <person name="Haridas S."/>
            <person name="Albert R."/>
            <person name="Binder M."/>
            <person name="Bloem J."/>
            <person name="Labutti K."/>
            <person name="Salamov A."/>
            <person name="Andreopoulos B."/>
            <person name="Baker S."/>
            <person name="Barry K."/>
            <person name="Bills G."/>
            <person name="Bluhm B."/>
            <person name="Cannon C."/>
            <person name="Castanera R."/>
            <person name="Culley D."/>
            <person name="Daum C."/>
            <person name="Ezra D."/>
            <person name="Gonzalez J."/>
            <person name="Henrissat B."/>
            <person name="Kuo A."/>
            <person name="Liang C."/>
            <person name="Lipzen A."/>
            <person name="Lutzoni F."/>
            <person name="Magnuson J."/>
            <person name="Mondo S."/>
            <person name="Nolan M."/>
            <person name="Ohm R."/>
            <person name="Pangilinan J."/>
            <person name="Park H.-J."/>
            <person name="Ramirez L."/>
            <person name="Alfaro M."/>
            <person name="Sun H."/>
            <person name="Tritt A."/>
            <person name="Yoshinaga Y."/>
            <person name="Zwiers L.-H."/>
            <person name="Turgeon B."/>
            <person name="Goodwin S."/>
            <person name="Spatafora J."/>
            <person name="Crous P."/>
            <person name="Grigoriev I."/>
        </authorList>
    </citation>
    <scope>NUCLEOTIDE SEQUENCE</scope>
    <source>
        <strain evidence="3">SCOH1-5</strain>
    </source>
</reference>
<dbReference type="GO" id="GO:1990811">
    <property type="term" value="C:MWP complex"/>
    <property type="evidence" value="ECO:0007669"/>
    <property type="project" value="TreeGrafter"/>
</dbReference>
<dbReference type="InterPro" id="IPR052778">
    <property type="entry name" value="Centrosome-WD_assoc"/>
</dbReference>
<gene>
    <name evidence="3" type="ORF">CERZMDRAFT_33198</name>
</gene>